<dbReference type="RefSeq" id="WP_266345153.1">
    <property type="nucleotide sequence ID" value="NZ_JAPKNH010000007.1"/>
</dbReference>
<comment type="caution">
    <text evidence="2">The sequence shown here is derived from an EMBL/GenBank/DDBJ whole genome shotgun (WGS) entry which is preliminary data.</text>
</comment>
<protein>
    <submittedName>
        <fullName evidence="2">Uncharacterized protein</fullName>
    </submittedName>
</protein>
<proteinExistence type="predicted"/>
<evidence type="ECO:0000256" key="1">
    <source>
        <dbReference type="SAM" id="MobiDB-lite"/>
    </source>
</evidence>
<organism evidence="2 3">
    <name type="scientific">Kaistia terrae</name>
    <dbReference type="NCBI Taxonomy" id="537017"/>
    <lineage>
        <taxon>Bacteria</taxon>
        <taxon>Pseudomonadati</taxon>
        <taxon>Pseudomonadota</taxon>
        <taxon>Alphaproteobacteria</taxon>
        <taxon>Hyphomicrobiales</taxon>
        <taxon>Kaistiaceae</taxon>
        <taxon>Kaistia</taxon>
    </lineage>
</organism>
<accession>A0ABW0PZ62</accession>
<keyword evidence="3" id="KW-1185">Reference proteome</keyword>
<feature type="compositionally biased region" description="Basic and acidic residues" evidence="1">
    <location>
        <begin position="79"/>
        <end position="118"/>
    </location>
</feature>
<reference evidence="3" key="1">
    <citation type="journal article" date="2019" name="Int. J. Syst. Evol. Microbiol.">
        <title>The Global Catalogue of Microorganisms (GCM) 10K type strain sequencing project: providing services to taxonomists for standard genome sequencing and annotation.</title>
        <authorList>
            <consortium name="The Broad Institute Genomics Platform"/>
            <consortium name="The Broad Institute Genome Sequencing Center for Infectious Disease"/>
            <person name="Wu L."/>
            <person name="Ma J."/>
        </authorList>
    </citation>
    <scope>NUCLEOTIDE SEQUENCE [LARGE SCALE GENOMIC DNA]</scope>
    <source>
        <strain evidence="3">KACC 12633</strain>
    </source>
</reference>
<dbReference type="EMBL" id="JBHSML010000012">
    <property type="protein sequence ID" value="MFC5517758.1"/>
    <property type="molecule type" value="Genomic_DNA"/>
</dbReference>
<dbReference type="Proteomes" id="UP001596150">
    <property type="component" value="Unassembled WGS sequence"/>
</dbReference>
<sequence length="186" mass="19985">MDASSDLNGKLQKISALMGLLRSDILELSQAKDTMQRIPVVAHVNWIADQLDAASATLSNPPDARGPGAKRNPTSARARTPDARRRASSHSADRDTKHKNSEDKDTARRNTAHRDTKLHGSGPGAPQPDHLPGDDKTAISSKSHDIKQPDDPRQPDVGSNGLPQSDAAPFVPPIPDVPKPEEDPSR</sequence>
<gene>
    <name evidence="2" type="ORF">ACFPP9_18410</name>
</gene>
<evidence type="ECO:0000313" key="3">
    <source>
        <dbReference type="Proteomes" id="UP001596150"/>
    </source>
</evidence>
<feature type="region of interest" description="Disordered" evidence="1">
    <location>
        <begin position="57"/>
        <end position="186"/>
    </location>
</feature>
<feature type="compositionally biased region" description="Basic and acidic residues" evidence="1">
    <location>
        <begin position="131"/>
        <end position="154"/>
    </location>
</feature>
<name>A0ABW0PZ62_9HYPH</name>
<evidence type="ECO:0000313" key="2">
    <source>
        <dbReference type="EMBL" id="MFC5517758.1"/>
    </source>
</evidence>